<protein>
    <submittedName>
        <fullName evidence="1">Uncharacterized protein</fullName>
    </submittedName>
</protein>
<dbReference type="PANTHER" id="PTHR33386">
    <property type="entry name" value="OS02G0740600 PROTEIN"/>
    <property type="match status" value="1"/>
</dbReference>
<dbReference type="EMBL" id="BAABME010008735">
    <property type="protein sequence ID" value="GAA0173707.1"/>
    <property type="molecule type" value="Genomic_DNA"/>
</dbReference>
<proteinExistence type="predicted"/>
<evidence type="ECO:0000313" key="2">
    <source>
        <dbReference type="Proteomes" id="UP001454036"/>
    </source>
</evidence>
<keyword evidence="2" id="KW-1185">Reference proteome</keyword>
<gene>
    <name evidence="1" type="ORF">LIER_27269</name>
</gene>
<name>A0AAV3RBE5_LITER</name>
<comment type="caution">
    <text evidence="1">The sequence shown here is derived from an EMBL/GenBank/DDBJ whole genome shotgun (WGS) entry which is preliminary data.</text>
</comment>
<organism evidence="1 2">
    <name type="scientific">Lithospermum erythrorhizon</name>
    <name type="common">Purple gromwell</name>
    <name type="synonym">Lithospermum officinale var. erythrorhizon</name>
    <dbReference type="NCBI Taxonomy" id="34254"/>
    <lineage>
        <taxon>Eukaryota</taxon>
        <taxon>Viridiplantae</taxon>
        <taxon>Streptophyta</taxon>
        <taxon>Embryophyta</taxon>
        <taxon>Tracheophyta</taxon>
        <taxon>Spermatophyta</taxon>
        <taxon>Magnoliopsida</taxon>
        <taxon>eudicotyledons</taxon>
        <taxon>Gunneridae</taxon>
        <taxon>Pentapetalae</taxon>
        <taxon>asterids</taxon>
        <taxon>lamiids</taxon>
        <taxon>Boraginales</taxon>
        <taxon>Boraginaceae</taxon>
        <taxon>Boraginoideae</taxon>
        <taxon>Lithospermeae</taxon>
        <taxon>Lithospermum</taxon>
    </lineage>
</organism>
<sequence>MARNNSSYETSWADQWDPEPLYKYNYGSNYTSDKFGKTKVVASKGMTKVKEGAVTGVNWLKLKYQKTTQKH</sequence>
<dbReference type="Proteomes" id="UP001454036">
    <property type="component" value="Unassembled WGS sequence"/>
</dbReference>
<evidence type="ECO:0000313" key="1">
    <source>
        <dbReference type="EMBL" id="GAA0173707.1"/>
    </source>
</evidence>
<reference evidence="1 2" key="1">
    <citation type="submission" date="2024-01" db="EMBL/GenBank/DDBJ databases">
        <title>The complete chloroplast genome sequence of Lithospermum erythrorhizon: insights into the phylogenetic relationship among Boraginaceae species and the maternal lineages of purple gromwells.</title>
        <authorList>
            <person name="Okada T."/>
            <person name="Watanabe K."/>
        </authorList>
    </citation>
    <scope>NUCLEOTIDE SEQUENCE [LARGE SCALE GENOMIC DNA]</scope>
</reference>
<accession>A0AAV3RBE5</accession>
<dbReference type="PANTHER" id="PTHR33386:SF24">
    <property type="entry name" value="DUF4005 DOMAIN-CONTAINING PROTEIN"/>
    <property type="match status" value="1"/>
</dbReference>
<dbReference type="AlphaFoldDB" id="A0AAV3RBE5"/>